<keyword evidence="2" id="KW-1185">Reference proteome</keyword>
<evidence type="ECO:0008006" key="3">
    <source>
        <dbReference type="Google" id="ProtNLM"/>
    </source>
</evidence>
<comment type="caution">
    <text evidence="1">The sequence shown here is derived from an EMBL/GenBank/DDBJ whole genome shotgun (WGS) entry which is preliminary data.</text>
</comment>
<dbReference type="Gene3D" id="3.20.20.150">
    <property type="entry name" value="Divalent-metal-dependent TIM barrel enzymes"/>
    <property type="match status" value="1"/>
</dbReference>
<reference evidence="1" key="1">
    <citation type="submission" date="2021-10" db="EMBL/GenBank/DDBJ databases">
        <authorList>
            <person name="Piombo E."/>
        </authorList>
    </citation>
    <scope>NUCLEOTIDE SEQUENCE</scope>
</reference>
<dbReference type="OrthoDB" id="9971575at2759"/>
<dbReference type="Proteomes" id="UP000754883">
    <property type="component" value="Unassembled WGS sequence"/>
</dbReference>
<name>A0A9N9YAB3_9HYPO</name>
<dbReference type="SUPFAM" id="SSF51658">
    <property type="entry name" value="Xylose isomerase-like"/>
    <property type="match status" value="1"/>
</dbReference>
<accession>A0A9N9YAB3</accession>
<dbReference type="InterPro" id="IPR036237">
    <property type="entry name" value="Xyl_isomerase-like_sf"/>
</dbReference>
<dbReference type="AlphaFoldDB" id="A0A9N9YAB3"/>
<proteinExistence type="predicted"/>
<evidence type="ECO:0000313" key="1">
    <source>
        <dbReference type="EMBL" id="CAH0000757.1"/>
    </source>
</evidence>
<evidence type="ECO:0000313" key="2">
    <source>
        <dbReference type="Proteomes" id="UP000754883"/>
    </source>
</evidence>
<organism evidence="1 2">
    <name type="scientific">Clonostachys byssicola</name>
    <dbReference type="NCBI Taxonomy" id="160290"/>
    <lineage>
        <taxon>Eukaryota</taxon>
        <taxon>Fungi</taxon>
        <taxon>Dikarya</taxon>
        <taxon>Ascomycota</taxon>
        <taxon>Pezizomycotina</taxon>
        <taxon>Sordariomycetes</taxon>
        <taxon>Hypocreomycetidae</taxon>
        <taxon>Hypocreales</taxon>
        <taxon>Bionectriaceae</taxon>
        <taxon>Clonostachys</taxon>
    </lineage>
</organism>
<dbReference type="EMBL" id="CABFNO020001555">
    <property type="protein sequence ID" value="CAH0000757.1"/>
    <property type="molecule type" value="Genomic_DNA"/>
</dbReference>
<sequence length="337" mass="38443">MTEILRIRATWGVDGGKNYENFARWFPELKARGYAGIEINVNGESDFLPDLPVLRKVCDDNGLEIVVQVVSHWPHAAGPRPAGLQPQQHVEYYRKQLEKAKELRPLKINAQSGAYVYSNSKDKSVSANDVDILTSKYRDYWTLEESVQFYKATIEIDAELGLAGKVVHETHRNRSLFTPYATAHIIREVPKYECRHLVVLRHIAKHQYRLRITGDFSHHVVCCERLLDLGEEDKQLLTEIIPHVSHIHARIGTTQGSQCPDPSDPTFVAEKTFFDKLWTRIVRDWSKNNPGAPVTFTPEYGPYPYHAYNAVRDYSEVADTEGARLQNLFQAALTSAN</sequence>
<protein>
    <recommendedName>
        <fullName evidence="3">Xylose isomerase-like TIM barrel domain-containing protein</fullName>
    </recommendedName>
</protein>
<gene>
    <name evidence="1" type="ORF">CBYS24578_00017681</name>
</gene>